<accession>A0A8X6W4V4</accession>
<evidence type="ECO:0000313" key="2">
    <source>
        <dbReference type="Proteomes" id="UP000887159"/>
    </source>
</evidence>
<sequence length="108" mass="12551">MDVADLLHHENPLTLARYRTHKLGCYKTRAKPILKPTGWRGWFVTGLLYPRLRVRPRPKSVDFHDAENRQRPCRKRIGHVKDPYNVFLAWKLSAESNPGTGSHCQSSF</sequence>
<dbReference type="AlphaFoldDB" id="A0A8X6W4V4"/>
<protein>
    <submittedName>
        <fullName evidence="1">Uncharacterized protein</fullName>
    </submittedName>
</protein>
<name>A0A8X6W4V4_TRICX</name>
<evidence type="ECO:0000313" key="1">
    <source>
        <dbReference type="EMBL" id="GFY28343.1"/>
    </source>
</evidence>
<dbReference type="Proteomes" id="UP000887159">
    <property type="component" value="Unassembled WGS sequence"/>
</dbReference>
<comment type="caution">
    <text evidence="1">The sequence shown here is derived from an EMBL/GenBank/DDBJ whole genome shotgun (WGS) entry which is preliminary data.</text>
</comment>
<organism evidence="1 2">
    <name type="scientific">Trichonephila clavipes</name>
    <name type="common">Golden silk orbweaver</name>
    <name type="synonym">Nephila clavipes</name>
    <dbReference type="NCBI Taxonomy" id="2585209"/>
    <lineage>
        <taxon>Eukaryota</taxon>
        <taxon>Metazoa</taxon>
        <taxon>Ecdysozoa</taxon>
        <taxon>Arthropoda</taxon>
        <taxon>Chelicerata</taxon>
        <taxon>Arachnida</taxon>
        <taxon>Araneae</taxon>
        <taxon>Araneomorphae</taxon>
        <taxon>Entelegynae</taxon>
        <taxon>Araneoidea</taxon>
        <taxon>Nephilidae</taxon>
        <taxon>Trichonephila</taxon>
    </lineage>
</organism>
<dbReference type="EMBL" id="BMAU01021383">
    <property type="protein sequence ID" value="GFY28343.1"/>
    <property type="molecule type" value="Genomic_DNA"/>
</dbReference>
<reference evidence="1" key="1">
    <citation type="submission" date="2020-08" db="EMBL/GenBank/DDBJ databases">
        <title>Multicomponent nature underlies the extraordinary mechanical properties of spider dragline silk.</title>
        <authorList>
            <person name="Kono N."/>
            <person name="Nakamura H."/>
            <person name="Mori M."/>
            <person name="Yoshida Y."/>
            <person name="Ohtoshi R."/>
            <person name="Malay A.D."/>
            <person name="Moran D.A.P."/>
            <person name="Tomita M."/>
            <person name="Numata K."/>
            <person name="Arakawa K."/>
        </authorList>
    </citation>
    <scope>NUCLEOTIDE SEQUENCE</scope>
</reference>
<gene>
    <name evidence="1" type="ORF">TNCV_4396751</name>
</gene>
<keyword evidence="2" id="KW-1185">Reference proteome</keyword>
<proteinExistence type="predicted"/>